<dbReference type="SMART" id="SM00174">
    <property type="entry name" value="RHO"/>
    <property type="match status" value="1"/>
</dbReference>
<evidence type="ECO:0000313" key="2">
    <source>
        <dbReference type="EMBL" id="KNC52245.1"/>
    </source>
</evidence>
<protein>
    <submittedName>
        <fullName evidence="2">Ras family protein</fullName>
    </submittedName>
</protein>
<dbReference type="Gene3D" id="3.40.50.300">
    <property type="entry name" value="P-loop containing nucleotide triphosphate hydrolases"/>
    <property type="match status" value="1"/>
</dbReference>
<dbReference type="PROSITE" id="PS51419">
    <property type="entry name" value="RAB"/>
    <property type="match status" value="1"/>
</dbReference>
<keyword evidence="1" id="KW-0547">Nucleotide-binding</keyword>
<sequence length="222" mass="24081">MAASKKQSNAADFGLKIVIVGDTGVGKTSLLNRQTESAREPFKTPSSASIGVSFKVRSYDIDGSVYRVQYWDAPGAERYLRLTSRLCAGASGAVVVFDVNSKSSFEHLEDWINELDAFTALPKVLVGNKVDVRPELRQVTASQAEMFAQKFSMQYFETSAVNDVEVHEAFSELFALIVEGIPDPPEPSLLLQRGITLTSKLARDAGLRQALFLAKNATGGGS</sequence>
<proteinExistence type="predicted"/>
<organism evidence="2 3">
    <name type="scientific">Thecamonas trahens ATCC 50062</name>
    <dbReference type="NCBI Taxonomy" id="461836"/>
    <lineage>
        <taxon>Eukaryota</taxon>
        <taxon>Apusozoa</taxon>
        <taxon>Apusomonadida</taxon>
        <taxon>Apusomonadidae</taxon>
        <taxon>Thecamonas</taxon>
    </lineage>
</organism>
<name>A0A0L0DJ62_THETB</name>
<dbReference type="FunFam" id="3.40.50.300:FF:001447">
    <property type="entry name" value="Ras-related protein Rab-1B"/>
    <property type="match status" value="1"/>
</dbReference>
<dbReference type="CDD" id="cd00154">
    <property type="entry name" value="Rab"/>
    <property type="match status" value="1"/>
</dbReference>
<dbReference type="GeneID" id="25560844"/>
<evidence type="ECO:0000256" key="1">
    <source>
        <dbReference type="ARBA" id="ARBA00022741"/>
    </source>
</evidence>
<dbReference type="SUPFAM" id="SSF52540">
    <property type="entry name" value="P-loop containing nucleoside triphosphate hydrolases"/>
    <property type="match status" value="1"/>
</dbReference>
<reference evidence="2 3" key="1">
    <citation type="submission" date="2010-05" db="EMBL/GenBank/DDBJ databases">
        <title>The Genome Sequence of Thecamonas trahens ATCC 50062.</title>
        <authorList>
            <consortium name="The Broad Institute Genome Sequencing Platform"/>
            <person name="Russ C."/>
            <person name="Cuomo C."/>
            <person name="Shea T."/>
            <person name="Young S.K."/>
            <person name="Zeng Q."/>
            <person name="Koehrsen M."/>
            <person name="Haas B."/>
            <person name="Borodovsky M."/>
            <person name="Guigo R."/>
            <person name="Alvarado L."/>
            <person name="Berlin A."/>
            <person name="Bochicchio J."/>
            <person name="Borenstein D."/>
            <person name="Chapman S."/>
            <person name="Chen Z."/>
            <person name="Freedman E."/>
            <person name="Gellesch M."/>
            <person name="Goldberg J."/>
            <person name="Griggs A."/>
            <person name="Gujja S."/>
            <person name="Heilman E."/>
            <person name="Heiman D."/>
            <person name="Hepburn T."/>
            <person name="Howarth C."/>
            <person name="Jen D."/>
            <person name="Larson L."/>
            <person name="Mehta T."/>
            <person name="Park D."/>
            <person name="Pearson M."/>
            <person name="Roberts A."/>
            <person name="Saif S."/>
            <person name="Shenoy N."/>
            <person name="Sisk P."/>
            <person name="Stolte C."/>
            <person name="Sykes S."/>
            <person name="Thomson T."/>
            <person name="Walk T."/>
            <person name="White J."/>
            <person name="Yandava C."/>
            <person name="Burger G."/>
            <person name="Gray M.W."/>
            <person name="Holland P.W.H."/>
            <person name="King N."/>
            <person name="Lang F.B.F."/>
            <person name="Roger A.J."/>
            <person name="Ruiz-Trillo I."/>
            <person name="Lander E."/>
            <person name="Nusbaum C."/>
        </authorList>
    </citation>
    <scope>NUCLEOTIDE SEQUENCE [LARGE SCALE GENOMIC DNA]</scope>
    <source>
        <strain evidence="2 3">ATCC 50062</strain>
    </source>
</reference>
<dbReference type="InterPro" id="IPR001806">
    <property type="entry name" value="Small_GTPase"/>
</dbReference>
<gene>
    <name evidence="2" type="ORF">AMSG_01074</name>
</gene>
<dbReference type="OrthoDB" id="5976022at2759"/>
<dbReference type="OMA" id="WINELDA"/>
<dbReference type="NCBIfam" id="TIGR00231">
    <property type="entry name" value="small_GTP"/>
    <property type="match status" value="1"/>
</dbReference>
<dbReference type="SMART" id="SM00173">
    <property type="entry name" value="RAS"/>
    <property type="match status" value="1"/>
</dbReference>
<dbReference type="SMART" id="SM00176">
    <property type="entry name" value="RAN"/>
    <property type="match status" value="1"/>
</dbReference>
<dbReference type="PRINTS" id="PR00449">
    <property type="entry name" value="RASTRNSFRMNG"/>
</dbReference>
<evidence type="ECO:0000313" key="3">
    <source>
        <dbReference type="Proteomes" id="UP000054408"/>
    </source>
</evidence>
<dbReference type="SMART" id="SM00175">
    <property type="entry name" value="RAB"/>
    <property type="match status" value="1"/>
</dbReference>
<accession>A0A0L0DJ62</accession>
<dbReference type="AlphaFoldDB" id="A0A0L0DJ62"/>
<dbReference type="Pfam" id="PF00071">
    <property type="entry name" value="Ras"/>
    <property type="match status" value="1"/>
</dbReference>
<dbReference type="Proteomes" id="UP000054408">
    <property type="component" value="Unassembled WGS sequence"/>
</dbReference>
<dbReference type="PROSITE" id="PS51421">
    <property type="entry name" value="RAS"/>
    <property type="match status" value="1"/>
</dbReference>
<dbReference type="RefSeq" id="XP_013762247.1">
    <property type="nucleotide sequence ID" value="XM_013906793.1"/>
</dbReference>
<keyword evidence="3" id="KW-1185">Reference proteome</keyword>
<dbReference type="eggNOG" id="KOG0087">
    <property type="taxonomic scope" value="Eukaryota"/>
</dbReference>
<dbReference type="GO" id="GO:0005525">
    <property type="term" value="F:GTP binding"/>
    <property type="evidence" value="ECO:0007669"/>
    <property type="project" value="InterPro"/>
</dbReference>
<dbReference type="PANTHER" id="PTHR47978">
    <property type="match status" value="1"/>
</dbReference>
<dbReference type="InterPro" id="IPR005225">
    <property type="entry name" value="Small_GTP-bd"/>
</dbReference>
<dbReference type="EMBL" id="GL349436">
    <property type="protein sequence ID" value="KNC52245.1"/>
    <property type="molecule type" value="Genomic_DNA"/>
</dbReference>
<dbReference type="STRING" id="461836.A0A0L0DJ62"/>
<dbReference type="InterPro" id="IPR027417">
    <property type="entry name" value="P-loop_NTPase"/>
</dbReference>
<dbReference type="GO" id="GO:0003924">
    <property type="term" value="F:GTPase activity"/>
    <property type="evidence" value="ECO:0007669"/>
    <property type="project" value="InterPro"/>
</dbReference>